<dbReference type="OrthoDB" id="263994at2759"/>
<proteinExistence type="predicted"/>
<reference evidence="2 3" key="1">
    <citation type="submission" date="2021-02" db="EMBL/GenBank/DDBJ databases">
        <title>Leishmania (Mundinia) enrietti genome sequencing and assembly.</title>
        <authorList>
            <person name="Almutairi H."/>
            <person name="Gatherer D."/>
        </authorList>
    </citation>
    <scope>NUCLEOTIDE SEQUENCE [LARGE SCALE GENOMIC DNA]</scope>
    <source>
        <strain evidence="2">CUR178</strain>
    </source>
</reference>
<protein>
    <submittedName>
        <fullName evidence="2">Uncharacterized protein</fullName>
    </submittedName>
</protein>
<gene>
    <name evidence="2" type="ORF">CUR178_04105</name>
</gene>
<evidence type="ECO:0000256" key="1">
    <source>
        <dbReference type="SAM" id="MobiDB-lite"/>
    </source>
</evidence>
<dbReference type="Proteomes" id="UP000674179">
    <property type="component" value="Chromosome 29"/>
</dbReference>
<dbReference type="AlphaFoldDB" id="A0A836GKH3"/>
<organism evidence="2 3">
    <name type="scientific">Leishmania enriettii</name>
    <dbReference type="NCBI Taxonomy" id="5663"/>
    <lineage>
        <taxon>Eukaryota</taxon>
        <taxon>Discoba</taxon>
        <taxon>Euglenozoa</taxon>
        <taxon>Kinetoplastea</taxon>
        <taxon>Metakinetoplastina</taxon>
        <taxon>Trypanosomatida</taxon>
        <taxon>Trypanosomatidae</taxon>
        <taxon>Leishmaniinae</taxon>
        <taxon>Leishmania</taxon>
    </lineage>
</organism>
<dbReference type="KEGG" id="lenr:94171326"/>
<sequence length="452" mass="48641">MVESAPSGTTLPGQQCVFSVLGGAITRAALQQAQRDIDVLCEVSSSARARPLSGPHTAPVAASSQQRGASGCHPLQRVLDVLRASQIGSLPEGGGKARAQLGPASISVRDTLIHACGVSAGSSLYREWVQAPRRRIRRVVRQLAVAVRERYLPLLEEHYFLSREEPIDVHVQLYPSRAVQRTAVPEALREAQGFCAAITVRRLSALEEKATAAQRLRHQYMQVAAQGQTLSSALGFWADVSYGDAPPAALIDYPPLGFEKDSSRFMFEAVKASRGVATADGFRQLGRQAERASVDEDVSTQPVLLLGAKEESTTLTVARGGLEVEEEPEWLQPPLLLWSGDGLEDRQLAVPTNTDSLASVPHYRYEDVGLLAVVYVHNSGMAYVGYPQASNTASRIESTDVLLQRPDDGPPVNPLVAARPSPPSLQQLPPAPVCFLPMCSSTGFVRSLLGLS</sequence>
<dbReference type="RefSeq" id="XP_067691187.1">
    <property type="nucleotide sequence ID" value="XM_067835816.1"/>
</dbReference>
<accession>A0A836GKH3</accession>
<dbReference type="GeneID" id="94171326"/>
<name>A0A836GKH3_LEIEN</name>
<evidence type="ECO:0000313" key="3">
    <source>
        <dbReference type="Proteomes" id="UP000674179"/>
    </source>
</evidence>
<dbReference type="EMBL" id="JAFHKP010000029">
    <property type="protein sequence ID" value="KAG5473994.1"/>
    <property type="molecule type" value="Genomic_DNA"/>
</dbReference>
<evidence type="ECO:0000313" key="2">
    <source>
        <dbReference type="EMBL" id="KAG5473994.1"/>
    </source>
</evidence>
<feature type="region of interest" description="Disordered" evidence="1">
    <location>
        <begin position="48"/>
        <end position="69"/>
    </location>
</feature>
<keyword evidence="3" id="KW-1185">Reference proteome</keyword>
<comment type="caution">
    <text evidence="2">The sequence shown here is derived from an EMBL/GenBank/DDBJ whole genome shotgun (WGS) entry which is preliminary data.</text>
</comment>